<proteinExistence type="predicted"/>
<evidence type="ECO:0000313" key="2">
    <source>
        <dbReference type="EMBL" id="MYL84024.1"/>
    </source>
</evidence>
<gene>
    <name evidence="2" type="ORF">GTA51_12875</name>
</gene>
<keyword evidence="3" id="KW-1185">Reference proteome</keyword>
<evidence type="ECO:0000256" key="1">
    <source>
        <dbReference type="SAM" id="MobiDB-lite"/>
    </source>
</evidence>
<protein>
    <submittedName>
        <fullName evidence="2">Uncharacterized protein</fullName>
    </submittedName>
</protein>
<dbReference type="AlphaFoldDB" id="A0A7C9IMJ3"/>
<accession>A0A7C9IMJ3</accession>
<organism evidence="2 3">
    <name type="scientific">Solidesulfovibrio aerotolerans</name>
    <dbReference type="NCBI Taxonomy" id="295255"/>
    <lineage>
        <taxon>Bacteria</taxon>
        <taxon>Pseudomonadati</taxon>
        <taxon>Thermodesulfobacteriota</taxon>
        <taxon>Desulfovibrionia</taxon>
        <taxon>Desulfovibrionales</taxon>
        <taxon>Desulfovibrionaceae</taxon>
        <taxon>Solidesulfovibrio</taxon>
    </lineage>
</organism>
<dbReference type="Proteomes" id="UP000482487">
    <property type="component" value="Unassembled WGS sequence"/>
</dbReference>
<reference evidence="2 3" key="1">
    <citation type="submission" date="2020-01" db="EMBL/GenBank/DDBJ databases">
        <title>Genome sequence of Desulfovibrio aerotolerans DSM 16695(T).</title>
        <authorList>
            <person name="Karnachuk O."/>
            <person name="Avakyan M."/>
            <person name="Mardanov A."/>
            <person name="Kadnikov V."/>
            <person name="Ravin N."/>
        </authorList>
    </citation>
    <scope>NUCLEOTIDE SEQUENCE [LARGE SCALE GENOMIC DNA]</scope>
    <source>
        <strain evidence="2 3">DSM 16695</strain>
    </source>
</reference>
<name>A0A7C9IMJ3_9BACT</name>
<dbReference type="OrthoDB" id="5465424at2"/>
<sequence>MTEYFLQSYTRWIFLPHDFIQGAAAMHTSADAFAASLAAYRNAGSRLGRSSAAGPNQSGKTGDKPADFRSQFESALAPAAASTGAAPAPAAAAGNRSAAWEDFFSHPVIGTSEDGLPIVGETEAELAKTLANYTRIAEAKGFPPQPTETVQARMPVSDGLMGPQLGYHQVTLVRLPFPLIPIASGSLPDSLPSPSRT</sequence>
<feature type="region of interest" description="Disordered" evidence="1">
    <location>
        <begin position="47"/>
        <end position="67"/>
    </location>
</feature>
<dbReference type="EMBL" id="WVUD01000023">
    <property type="protein sequence ID" value="MYL84024.1"/>
    <property type="molecule type" value="Genomic_DNA"/>
</dbReference>
<dbReference type="RefSeq" id="WP_160961669.1">
    <property type="nucleotide sequence ID" value="NZ_WVUD01000023.1"/>
</dbReference>
<evidence type="ECO:0000313" key="3">
    <source>
        <dbReference type="Proteomes" id="UP000482487"/>
    </source>
</evidence>
<comment type="caution">
    <text evidence="2">The sequence shown here is derived from an EMBL/GenBank/DDBJ whole genome shotgun (WGS) entry which is preliminary data.</text>
</comment>